<evidence type="ECO:0000256" key="1">
    <source>
        <dbReference type="SAM" id="MobiDB-lite"/>
    </source>
</evidence>
<keyword evidence="2" id="KW-0472">Membrane</keyword>
<keyword evidence="2" id="KW-1133">Transmembrane helix</keyword>
<dbReference type="Proteomes" id="UP000177376">
    <property type="component" value="Unassembled WGS sequence"/>
</dbReference>
<dbReference type="EMBL" id="MHIM01000034">
    <property type="protein sequence ID" value="OGY51515.1"/>
    <property type="molecule type" value="Genomic_DNA"/>
</dbReference>
<evidence type="ECO:0000313" key="4">
    <source>
        <dbReference type="Proteomes" id="UP000177376"/>
    </source>
</evidence>
<evidence type="ECO:0000313" key="3">
    <source>
        <dbReference type="EMBL" id="OGY51515.1"/>
    </source>
</evidence>
<name>A0A1G1YGP1_9BACT</name>
<gene>
    <name evidence="3" type="ORF">A3A02_01765</name>
</gene>
<sequence>MKQFIKNRWHKYYHLNNKNRYWHLIIDGLLAVIILTLIITNIYISAKNSGAVLGIQNNNLTTSSDNNQNGNNQNTNKTPTALDNQNDNQTVKPEIIIKPTNIEFQSFARYYTEDGEQLGVGPLPPVAGRPTKYWLFINISGFNHDLEDILISAQLPANVSLTGKSSITQGDNISYENAARKIKWRADNLLAKDNRRPIGIAFEVEIIPYFNQIGQTAILLADISISAIDTLIQQPVTKTNPDIDTNLVADKLSGQNGIIQTD</sequence>
<reference evidence="3 4" key="1">
    <citation type="journal article" date="2016" name="Nat. Commun.">
        <title>Thousands of microbial genomes shed light on interconnected biogeochemical processes in an aquifer system.</title>
        <authorList>
            <person name="Anantharaman K."/>
            <person name="Brown C.T."/>
            <person name="Hug L.A."/>
            <person name="Sharon I."/>
            <person name="Castelle C.J."/>
            <person name="Probst A.J."/>
            <person name="Thomas B.C."/>
            <person name="Singh A."/>
            <person name="Wilkins M.J."/>
            <person name="Karaoz U."/>
            <person name="Brodie E.L."/>
            <person name="Williams K.H."/>
            <person name="Hubbard S.S."/>
            <person name="Banfield J.F."/>
        </authorList>
    </citation>
    <scope>NUCLEOTIDE SEQUENCE [LARGE SCALE GENOMIC DNA]</scope>
</reference>
<organism evidence="3 4">
    <name type="scientific">Candidatus Buchananbacteria bacterium RIFCSPLOWO2_01_FULL_39_33</name>
    <dbReference type="NCBI Taxonomy" id="1797543"/>
    <lineage>
        <taxon>Bacteria</taxon>
        <taxon>Candidatus Buchananiibacteriota</taxon>
    </lineage>
</organism>
<dbReference type="AlphaFoldDB" id="A0A1G1YGP1"/>
<evidence type="ECO:0000256" key="2">
    <source>
        <dbReference type="SAM" id="Phobius"/>
    </source>
</evidence>
<accession>A0A1G1YGP1</accession>
<protein>
    <submittedName>
        <fullName evidence="3">Uncharacterized protein</fullName>
    </submittedName>
</protein>
<feature type="compositionally biased region" description="Low complexity" evidence="1">
    <location>
        <begin position="62"/>
        <end position="80"/>
    </location>
</feature>
<feature type="transmembrane region" description="Helical" evidence="2">
    <location>
        <begin position="21"/>
        <end position="44"/>
    </location>
</feature>
<keyword evidence="2" id="KW-0812">Transmembrane</keyword>
<proteinExistence type="predicted"/>
<feature type="region of interest" description="Disordered" evidence="1">
    <location>
        <begin position="62"/>
        <end position="86"/>
    </location>
</feature>
<comment type="caution">
    <text evidence="3">The sequence shown here is derived from an EMBL/GenBank/DDBJ whole genome shotgun (WGS) entry which is preliminary data.</text>
</comment>